<dbReference type="Proteomes" id="UP001290861">
    <property type="component" value="Unassembled WGS sequence"/>
</dbReference>
<gene>
    <name evidence="1" type="ORF">P9H32_11745</name>
</gene>
<evidence type="ECO:0008006" key="3">
    <source>
        <dbReference type="Google" id="ProtNLM"/>
    </source>
</evidence>
<accession>A0ABU5MYY0</accession>
<evidence type="ECO:0000313" key="1">
    <source>
        <dbReference type="EMBL" id="MDZ8119296.1"/>
    </source>
</evidence>
<reference evidence="1 2" key="1">
    <citation type="journal article" date="2024" name="Appl. Environ. Microbiol.">
        <title>Pontiella agarivorans sp. nov., a novel marine anaerobic bacterium capable of degrading macroalgal polysaccharides and fixing nitrogen.</title>
        <authorList>
            <person name="Liu N."/>
            <person name="Kivenson V."/>
            <person name="Peng X."/>
            <person name="Cui Z."/>
            <person name="Lankiewicz T.S."/>
            <person name="Gosselin K.M."/>
            <person name="English C.J."/>
            <person name="Blair E.M."/>
            <person name="O'Malley M.A."/>
            <person name="Valentine D.L."/>
        </authorList>
    </citation>
    <scope>NUCLEOTIDE SEQUENCE [LARGE SCALE GENOMIC DNA]</scope>
    <source>
        <strain evidence="1 2">NLcol2</strain>
    </source>
</reference>
<organism evidence="1 2">
    <name type="scientific">Pontiella agarivorans</name>
    <dbReference type="NCBI Taxonomy" id="3038953"/>
    <lineage>
        <taxon>Bacteria</taxon>
        <taxon>Pseudomonadati</taxon>
        <taxon>Kiritimatiellota</taxon>
        <taxon>Kiritimatiellia</taxon>
        <taxon>Kiritimatiellales</taxon>
        <taxon>Pontiellaceae</taxon>
        <taxon>Pontiella</taxon>
    </lineage>
</organism>
<keyword evidence="2" id="KW-1185">Reference proteome</keyword>
<proteinExistence type="predicted"/>
<sequence>MTGIDQEIFDDIVTQAIKHKLIDGKTLYTDSTHLKANANKIKFTKKQVSESVRSYTEQLDALGVDSGYNTAAICKGLSERRIYGVMPCKRPMGKPGILKKRDFTYDEHYDGYLCPEGKVLSYSTTNCEGHHEYKSDPPSARTAPG</sequence>
<evidence type="ECO:0000313" key="2">
    <source>
        <dbReference type="Proteomes" id="UP001290861"/>
    </source>
</evidence>
<comment type="caution">
    <text evidence="1">The sequence shown here is derived from an EMBL/GenBank/DDBJ whole genome shotgun (WGS) entry which is preliminary data.</text>
</comment>
<name>A0ABU5MYY0_9BACT</name>
<protein>
    <recommendedName>
        <fullName evidence="3">Transposase</fullName>
    </recommendedName>
</protein>
<dbReference type="RefSeq" id="WP_322609080.1">
    <property type="nucleotide sequence ID" value="NZ_JARVCO010000010.1"/>
</dbReference>
<dbReference type="EMBL" id="JARVCO010000010">
    <property type="protein sequence ID" value="MDZ8119296.1"/>
    <property type="molecule type" value="Genomic_DNA"/>
</dbReference>